<protein>
    <submittedName>
        <fullName evidence="2">Uncharacterized protein</fullName>
    </submittedName>
</protein>
<gene>
    <name evidence="2" type="ORF">ERS852411_03799</name>
</gene>
<name>A0A174SJ83_FLAPL</name>
<sequence length="37" mass="3913">MSADLNALKEKPSKRWEAVVAAIITGVVGYLLAQIVG</sequence>
<keyword evidence="1" id="KW-0472">Membrane</keyword>
<keyword evidence="1" id="KW-1133">Transmembrane helix</keyword>
<reference evidence="2 3" key="1">
    <citation type="submission" date="2015-09" db="EMBL/GenBank/DDBJ databases">
        <authorList>
            <consortium name="Pathogen Informatics"/>
        </authorList>
    </citation>
    <scope>NUCLEOTIDE SEQUENCE [LARGE SCALE GENOMIC DNA]</scope>
    <source>
        <strain evidence="2 3">2789STDY5608854</strain>
    </source>
</reference>
<dbReference type="EMBL" id="CYZT01000586">
    <property type="protein sequence ID" value="CUP95505.1"/>
    <property type="molecule type" value="Genomic_DNA"/>
</dbReference>
<dbReference type="Proteomes" id="UP000095746">
    <property type="component" value="Unassembled WGS sequence"/>
</dbReference>
<feature type="transmembrane region" description="Helical" evidence="1">
    <location>
        <begin position="18"/>
        <end position="36"/>
    </location>
</feature>
<accession>A0A174SJ83</accession>
<keyword evidence="1" id="KW-0812">Transmembrane</keyword>
<proteinExistence type="predicted"/>
<evidence type="ECO:0000256" key="1">
    <source>
        <dbReference type="SAM" id="Phobius"/>
    </source>
</evidence>
<evidence type="ECO:0000313" key="2">
    <source>
        <dbReference type="EMBL" id="CUP95505.1"/>
    </source>
</evidence>
<organism evidence="2 3">
    <name type="scientific">Flavonifractor plautii</name>
    <name type="common">Fusobacterium plautii</name>
    <dbReference type="NCBI Taxonomy" id="292800"/>
    <lineage>
        <taxon>Bacteria</taxon>
        <taxon>Bacillati</taxon>
        <taxon>Bacillota</taxon>
        <taxon>Clostridia</taxon>
        <taxon>Eubacteriales</taxon>
        <taxon>Oscillospiraceae</taxon>
        <taxon>Flavonifractor</taxon>
    </lineage>
</organism>
<evidence type="ECO:0000313" key="3">
    <source>
        <dbReference type="Proteomes" id="UP000095746"/>
    </source>
</evidence>
<dbReference type="AlphaFoldDB" id="A0A174SJ83"/>